<dbReference type="InterPro" id="IPR005604">
    <property type="entry name" value="Phage_T7_tail_fibre-like_N"/>
</dbReference>
<dbReference type="Pfam" id="PF03906">
    <property type="entry name" value="Phage_T7_tail"/>
    <property type="match status" value="1"/>
</dbReference>
<evidence type="ECO:0000256" key="6">
    <source>
        <dbReference type="ARBA" id="ARBA00022844"/>
    </source>
</evidence>
<protein>
    <submittedName>
        <fullName evidence="11">Tail protein</fullName>
    </submittedName>
</protein>
<evidence type="ECO:0000313" key="12">
    <source>
        <dbReference type="Proteomes" id="UP000286882"/>
    </source>
</evidence>
<keyword evidence="3" id="KW-1235">Degradation of host cell envelope components during virus entry</keyword>
<keyword evidence="7" id="KW-1233">Viral attachment to host adhesion receptor</keyword>
<feature type="domain" description="Bacteriophage T7 tail fibre protein-like N-terminal" evidence="10">
    <location>
        <begin position="14"/>
        <end position="113"/>
    </location>
</feature>
<dbReference type="Gene3D" id="2.160.20.10">
    <property type="entry name" value="Single-stranded right-handed beta-helix, Pectin lyase-like"/>
    <property type="match status" value="1"/>
</dbReference>
<keyword evidence="2" id="KW-0945">Host-virus interaction</keyword>
<keyword evidence="9" id="KW-1238">Degradation of host capsule during virus entry</keyword>
<dbReference type="Proteomes" id="UP000286882">
    <property type="component" value="Segment"/>
</dbReference>
<dbReference type="GO" id="GO:0098994">
    <property type="term" value="P:symbiont entry into host cell via disruption of host cell envelope"/>
    <property type="evidence" value="ECO:0007669"/>
    <property type="project" value="UniProtKB-KW"/>
</dbReference>
<gene>
    <name evidence="11" type="ORF">Ro45lw_44</name>
</gene>
<evidence type="ECO:0000256" key="2">
    <source>
        <dbReference type="ARBA" id="ARBA00022581"/>
    </source>
</evidence>
<proteinExistence type="predicted"/>
<keyword evidence="12" id="KW-1185">Reference proteome</keyword>
<keyword evidence="6" id="KW-0946">Virion</keyword>
<evidence type="ECO:0000256" key="4">
    <source>
        <dbReference type="ARBA" id="ARBA00022732"/>
    </source>
</evidence>
<accession>A0A3Q9I5F3</accession>
<dbReference type="GO" id="GO:0098996">
    <property type="term" value="P:symbiont entry into host cell via disruption of host cell glycocalyx"/>
    <property type="evidence" value="ECO:0007669"/>
    <property type="project" value="UniProtKB-KW"/>
</dbReference>
<keyword evidence="4" id="KW-1227">Viral tail protein</keyword>
<dbReference type="InterPro" id="IPR012334">
    <property type="entry name" value="Pectin_lyas_fold"/>
</dbReference>
<dbReference type="GO" id="GO:0098671">
    <property type="term" value="P:adhesion receptor-mediated virion attachment to host cell"/>
    <property type="evidence" value="ECO:0007669"/>
    <property type="project" value="UniProtKB-KW"/>
</dbReference>
<evidence type="ECO:0000256" key="9">
    <source>
        <dbReference type="ARBA" id="ARBA00035731"/>
    </source>
</evidence>
<keyword evidence="8" id="KW-1160">Virus entry into host cell</keyword>
<evidence type="ECO:0000259" key="10">
    <source>
        <dbReference type="Pfam" id="PF03906"/>
    </source>
</evidence>
<name>A0A3Q9I5F3_9CAUD</name>
<evidence type="ECO:0000256" key="1">
    <source>
        <dbReference type="ARBA" id="ARBA00004328"/>
    </source>
</evidence>
<keyword evidence="5" id="KW-1161">Viral attachment to host cell</keyword>
<evidence type="ECO:0000313" key="11">
    <source>
        <dbReference type="EMBL" id="AZS13032.1"/>
    </source>
</evidence>
<organism evidence="11 12">
    <name type="scientific">Escherichia phage Ro45lw</name>
    <dbReference type="NCBI Taxonomy" id="2498616"/>
    <lineage>
        <taxon>Viruses</taxon>
        <taxon>Duplodnaviria</taxon>
        <taxon>Heunggongvirae</taxon>
        <taxon>Uroviricota</taxon>
        <taxon>Caudoviricetes</taxon>
        <taxon>Autographivirales</taxon>
        <taxon>Autotranscriptaviridae</taxon>
        <taxon>Studiervirinae</taxon>
        <taxon>Kayfunavirus</taxon>
        <taxon>Kayfunavirus Ro45lw</taxon>
    </lineage>
</organism>
<evidence type="ECO:0000256" key="5">
    <source>
        <dbReference type="ARBA" id="ARBA00022804"/>
    </source>
</evidence>
<evidence type="ECO:0000256" key="8">
    <source>
        <dbReference type="ARBA" id="ARBA00023296"/>
    </source>
</evidence>
<sequence length="669" mass="72202">MANSTLTKFPSGRVQYKINFPYLARAFVVVTLVVSTDPTKDKVLVVGNDYRFLNETTLEILADQTGFDIIQIHRFTSTELVVDFRDGSVLTASDLSTAEIQAIHIAEEGRDQSINLASGYTEEAKKYADEASDALEGIKDIVQDGNFDTTLRQDLRSDTGLSMIHRKLPDIGAVNVGMDALFGNMLNPVDFGADPTGSVDSYAALQKWADACTSRPWAYAFISGIFKVSQPVTFRNIRGMTIYGHCYIYPTFDQGDYVVGFCNGAGLRIHGRFEVSGQNKVSIKTGVKIWSDMNPNGFSFSYFYGMCVSDANPGITLGDTRYANALLSELSFIGGYTVGTPCSIKAIGTQCYFNVIGFDAVTGGAGDLAQVTPYTYHLKGAQMKVIGGEIQHNDSIVGAAILLEPIVDPVHGNTYGNVTVDQSHFEVASTWVMVANLDGVPNPISHRSSVTLIGLHGYHNQDNGPVVLVHESADDYRGTIVTRDISMYRGDDSPDRVNMNIQARNAYVDYDRKGFGKGFVRGLQAVQGGVLKFEKSTICIAQNSVGQTHTTAPNNVLYTQFIANGDTDRWSSNYNPATGEFTVPAGGLKDVHVEATVEVASSSQVTMAVYVDNDRKNLVQTLPVAGNTSAYLGHLPAGAKISVKCQLGTGSGASTGAGLDRMVITASNY</sequence>
<reference evidence="11 12" key="1">
    <citation type="submission" date="2018-12" db="EMBL/GenBank/DDBJ databases">
        <title>Complete Genome Sequence of Escherichia Phage vB_EcoP-Ro45lw Isolated from the composting of food scraps and yard trimmings.</title>
        <authorList>
            <person name="Liao Y.-T."/>
            <person name="Liu F."/>
            <person name="Wu V.C."/>
        </authorList>
    </citation>
    <scope>NUCLEOTIDE SEQUENCE [LARGE SCALE GENOMIC DNA]</scope>
</reference>
<comment type="subcellular location">
    <subcellularLocation>
        <location evidence="1">Virion</location>
    </subcellularLocation>
</comment>
<evidence type="ECO:0000256" key="3">
    <source>
        <dbReference type="ARBA" id="ARBA00022717"/>
    </source>
</evidence>
<dbReference type="EMBL" id="MK301532">
    <property type="protein sequence ID" value="AZS13032.1"/>
    <property type="molecule type" value="Genomic_DNA"/>
</dbReference>
<dbReference type="GO" id="GO:0098015">
    <property type="term" value="C:virus tail"/>
    <property type="evidence" value="ECO:0007669"/>
    <property type="project" value="UniProtKB-KW"/>
</dbReference>
<evidence type="ECO:0000256" key="7">
    <source>
        <dbReference type="ARBA" id="ARBA00023165"/>
    </source>
</evidence>